<dbReference type="Pfam" id="PF03466">
    <property type="entry name" value="LysR_substrate"/>
    <property type="match status" value="1"/>
</dbReference>
<comment type="similarity">
    <text evidence="1">Belongs to the LysR transcriptional regulatory family.</text>
</comment>
<evidence type="ECO:0000256" key="4">
    <source>
        <dbReference type="ARBA" id="ARBA00023163"/>
    </source>
</evidence>
<keyword evidence="2" id="KW-0805">Transcription regulation</keyword>
<evidence type="ECO:0000256" key="3">
    <source>
        <dbReference type="ARBA" id="ARBA00023125"/>
    </source>
</evidence>
<organism evidence="6 7">
    <name type="scientific">Mesorhizobium qingshengii</name>
    <dbReference type="NCBI Taxonomy" id="1165689"/>
    <lineage>
        <taxon>Bacteria</taxon>
        <taxon>Pseudomonadati</taxon>
        <taxon>Pseudomonadota</taxon>
        <taxon>Alphaproteobacteria</taxon>
        <taxon>Hyphomicrobiales</taxon>
        <taxon>Phyllobacteriaceae</taxon>
        <taxon>Mesorhizobium</taxon>
    </lineage>
</organism>
<dbReference type="PANTHER" id="PTHR30419">
    <property type="entry name" value="HTH-TYPE TRANSCRIPTIONAL REGULATOR YBHD"/>
    <property type="match status" value="1"/>
</dbReference>
<dbReference type="InterPro" id="IPR000847">
    <property type="entry name" value="LysR_HTH_N"/>
</dbReference>
<evidence type="ECO:0000313" key="6">
    <source>
        <dbReference type="EMBL" id="MCZ8546507.1"/>
    </source>
</evidence>
<dbReference type="Gene3D" id="3.40.190.290">
    <property type="match status" value="1"/>
</dbReference>
<keyword evidence="4" id="KW-0804">Transcription</keyword>
<gene>
    <name evidence="6" type="ORF">OOJ09_20155</name>
</gene>
<dbReference type="Gene3D" id="1.10.10.10">
    <property type="entry name" value="Winged helix-like DNA-binding domain superfamily/Winged helix DNA-binding domain"/>
    <property type="match status" value="1"/>
</dbReference>
<evidence type="ECO:0000256" key="2">
    <source>
        <dbReference type="ARBA" id="ARBA00023015"/>
    </source>
</evidence>
<dbReference type="SUPFAM" id="SSF46785">
    <property type="entry name" value="Winged helix' DNA-binding domain"/>
    <property type="match status" value="1"/>
</dbReference>
<name>A0ABT4QY54_9HYPH</name>
<dbReference type="InterPro" id="IPR050950">
    <property type="entry name" value="HTH-type_LysR_regulators"/>
</dbReference>
<keyword evidence="3" id="KW-0238">DNA-binding</keyword>
<dbReference type="RefSeq" id="WP_269906865.1">
    <property type="nucleotide sequence ID" value="NZ_JAPFQA010000009.1"/>
</dbReference>
<sequence length="313" mass="34526">MDVRQLEYFLHVANTLNITHAAMRAHVSQPALSRQIRLLEQELGTRLFKRKARGVVLTETGQRLVERTRVLLASVGRIKSEIMSSADEPVGTVRLAASNSLSGLLTARVVARYRRTYPDVRVHVTENTSMMVRESIVNDGADVALLSDRESFTALTKMPLVTESLLLIAPLDVGLDLSRPVSAKSLTGHNLILTPFPNGLRRAVDEILVRAGRVSEPKLEVDTNSLMTSLTKYGTGYCVLPYSGVHELLQRNEVSAAPIRNARWGWVTAVSRERAMSTATKKLIEMIAEDARALTEDGTWKTASLDLGSKLIN</sequence>
<protein>
    <submittedName>
        <fullName evidence="6">LysR family transcriptional regulator</fullName>
    </submittedName>
</protein>
<evidence type="ECO:0000313" key="7">
    <source>
        <dbReference type="Proteomes" id="UP001152178"/>
    </source>
</evidence>
<comment type="caution">
    <text evidence="6">The sequence shown here is derived from an EMBL/GenBank/DDBJ whole genome shotgun (WGS) entry which is preliminary data.</text>
</comment>
<dbReference type="PROSITE" id="PS50931">
    <property type="entry name" value="HTH_LYSR"/>
    <property type="match status" value="1"/>
</dbReference>
<dbReference type="SUPFAM" id="SSF53850">
    <property type="entry name" value="Periplasmic binding protein-like II"/>
    <property type="match status" value="1"/>
</dbReference>
<dbReference type="InterPro" id="IPR005119">
    <property type="entry name" value="LysR_subst-bd"/>
</dbReference>
<evidence type="ECO:0000256" key="1">
    <source>
        <dbReference type="ARBA" id="ARBA00009437"/>
    </source>
</evidence>
<accession>A0ABT4QY54</accession>
<dbReference type="Pfam" id="PF00126">
    <property type="entry name" value="HTH_1"/>
    <property type="match status" value="1"/>
</dbReference>
<feature type="domain" description="HTH lysR-type" evidence="5">
    <location>
        <begin position="1"/>
        <end position="58"/>
    </location>
</feature>
<dbReference type="InterPro" id="IPR036388">
    <property type="entry name" value="WH-like_DNA-bd_sf"/>
</dbReference>
<dbReference type="Proteomes" id="UP001152178">
    <property type="component" value="Unassembled WGS sequence"/>
</dbReference>
<dbReference type="PRINTS" id="PR00039">
    <property type="entry name" value="HTHLYSR"/>
</dbReference>
<dbReference type="EMBL" id="JAPFQA010000009">
    <property type="protein sequence ID" value="MCZ8546507.1"/>
    <property type="molecule type" value="Genomic_DNA"/>
</dbReference>
<dbReference type="InterPro" id="IPR036390">
    <property type="entry name" value="WH_DNA-bd_sf"/>
</dbReference>
<reference evidence="6" key="1">
    <citation type="submission" date="2022-11" db="EMBL/GenBank/DDBJ databases">
        <authorList>
            <person name="Coimbra C."/>
        </authorList>
    </citation>
    <scope>NUCLEOTIDE SEQUENCE</scope>
    <source>
        <strain evidence="6">Jales19</strain>
    </source>
</reference>
<proteinExistence type="inferred from homology"/>
<evidence type="ECO:0000259" key="5">
    <source>
        <dbReference type="PROSITE" id="PS50931"/>
    </source>
</evidence>
<keyword evidence="7" id="KW-1185">Reference proteome</keyword>